<dbReference type="Proteomes" id="UP000441208">
    <property type="component" value="Unassembled WGS sequence"/>
</dbReference>
<gene>
    <name evidence="4" type="ORF">PF002_g11282</name>
    <name evidence="3" type="ORF">PF007_g10147</name>
    <name evidence="2" type="ORF">PF011_g8794</name>
</gene>
<protein>
    <submittedName>
        <fullName evidence="3">Uncharacterized protein</fullName>
    </submittedName>
</protein>
<dbReference type="Proteomes" id="UP000460718">
    <property type="component" value="Unassembled WGS sequence"/>
</dbReference>
<dbReference type="EMBL" id="QXFZ01000472">
    <property type="protein sequence ID" value="KAE9115071.1"/>
    <property type="molecule type" value="Genomic_DNA"/>
</dbReference>
<keyword evidence="1" id="KW-1133">Transmembrane helix</keyword>
<evidence type="ECO:0000313" key="2">
    <source>
        <dbReference type="EMBL" id="KAE9012715.1"/>
    </source>
</evidence>
<evidence type="ECO:0000313" key="7">
    <source>
        <dbReference type="Proteomes" id="UP000460718"/>
    </source>
</evidence>
<feature type="transmembrane region" description="Helical" evidence="1">
    <location>
        <begin position="58"/>
        <end position="77"/>
    </location>
</feature>
<dbReference type="AlphaFoldDB" id="A0A6A3SNA5"/>
<dbReference type="EMBL" id="QXGD01000512">
    <property type="protein sequence ID" value="KAE9236279.1"/>
    <property type="molecule type" value="Genomic_DNA"/>
</dbReference>
<accession>A0A6A3SNA5</accession>
<dbReference type="EMBL" id="QXFW01000423">
    <property type="protein sequence ID" value="KAE9012715.1"/>
    <property type="molecule type" value="Genomic_DNA"/>
</dbReference>
<evidence type="ECO:0000313" key="5">
    <source>
        <dbReference type="Proteomes" id="UP000440367"/>
    </source>
</evidence>
<organism evidence="3 6">
    <name type="scientific">Phytophthora fragariae</name>
    <dbReference type="NCBI Taxonomy" id="53985"/>
    <lineage>
        <taxon>Eukaryota</taxon>
        <taxon>Sar</taxon>
        <taxon>Stramenopiles</taxon>
        <taxon>Oomycota</taxon>
        <taxon>Peronosporomycetes</taxon>
        <taxon>Peronosporales</taxon>
        <taxon>Peronosporaceae</taxon>
        <taxon>Phytophthora</taxon>
    </lineage>
</organism>
<name>A0A6A3SNA5_9STRA</name>
<evidence type="ECO:0000313" key="3">
    <source>
        <dbReference type="EMBL" id="KAE9115071.1"/>
    </source>
</evidence>
<evidence type="ECO:0000313" key="4">
    <source>
        <dbReference type="EMBL" id="KAE9236279.1"/>
    </source>
</evidence>
<sequence length="87" mass="10115">MVLNLDLWTPASGSIAQCRRTTKCAVPETSDTPTLFGVRYSLMAKKATMGYYWMLRKWWMTSYVTFYAYLPVLTTSMKYHVRNARAD</sequence>
<evidence type="ECO:0000313" key="6">
    <source>
        <dbReference type="Proteomes" id="UP000441208"/>
    </source>
</evidence>
<proteinExistence type="predicted"/>
<keyword evidence="1" id="KW-0472">Membrane</keyword>
<evidence type="ECO:0000256" key="1">
    <source>
        <dbReference type="SAM" id="Phobius"/>
    </source>
</evidence>
<keyword evidence="1" id="KW-0812">Transmembrane</keyword>
<dbReference type="Proteomes" id="UP000440367">
    <property type="component" value="Unassembled WGS sequence"/>
</dbReference>
<reference evidence="5 6" key="1">
    <citation type="submission" date="2018-08" db="EMBL/GenBank/DDBJ databases">
        <title>Genomic investigation of the strawberry pathogen Phytophthora fragariae indicates pathogenicity is determined by transcriptional variation in three key races.</title>
        <authorList>
            <person name="Adams T.M."/>
            <person name="Armitage A.D."/>
            <person name="Sobczyk M.K."/>
            <person name="Bates H.J."/>
            <person name="Dunwell J.M."/>
            <person name="Nellist C.F."/>
            <person name="Harrison R.J."/>
        </authorList>
    </citation>
    <scope>NUCLEOTIDE SEQUENCE [LARGE SCALE GENOMIC DNA]</scope>
    <source>
        <strain evidence="4 5">BC-1</strain>
        <strain evidence="3 6">NOV-71</strain>
        <strain evidence="2 7">SCRP245</strain>
    </source>
</reference>
<comment type="caution">
    <text evidence="3">The sequence shown here is derived from an EMBL/GenBank/DDBJ whole genome shotgun (WGS) entry which is preliminary data.</text>
</comment>